<dbReference type="Proteomes" id="UP000053612">
    <property type="component" value="Unassembled WGS sequence"/>
</dbReference>
<evidence type="ECO:0000259" key="1">
    <source>
        <dbReference type="Pfam" id="PF13175"/>
    </source>
</evidence>
<dbReference type="SUPFAM" id="SSF52540">
    <property type="entry name" value="P-loop containing nucleoside triphosphate hydrolases"/>
    <property type="match status" value="1"/>
</dbReference>
<dbReference type="InterPro" id="IPR041685">
    <property type="entry name" value="AAA_GajA/Old/RecF-like"/>
</dbReference>
<sequence>MKPKKFRIVNFKSIIDSGECYFEPGYTVLAGKNESGKSTILEALELFDEEKVLSKSTSPIGTKKESELFITFEVSKEEIEQELGEIYSKNMSISNSELITIKKDMSGYTIEDGIKLPEKTKKIETEEIKALENNIIKIINESDLKDATKEHILNQGLTFADYEYDIPKWLENPTNANIYGNAYSLNEPSINTFSMILKHIEEFRNTEFSENKFLKTLIKRNMPYFVKFDSFEDVFPDSVSIDTIKTNPVIQDLEEVSDFRIDKIISDDSQIQANHENQVNTNFSKVFEDYWTQDDIKLVVRKDGDKINFWIEENHKLFKPSQRSKGQQWYLSFYIKVVAKMQETTPNVILIDEPGLYLHAKAQKDLLKVLERQFSSNVLVFSTHSPYLIEENRLNNIRLVEKIEGSTTIVSKPWAKIEDKETLTPILTAIGLGLGDSISDRFKNNIICEGMEEVLYLQAFQLLSDIDKDINFINGNGAAKLEFFGRILEAWELNVKYLFDNDTAGKRAGNKVLRDNPSALVHYVSDVSGESTVDLISVEDFKNIILEDNSINVIKNSDYIKNERLDKVILARKFLNHVKGGNIEVSPKSSDKIKILMDKLYS</sequence>
<dbReference type="RefSeq" id="WP_058225489.1">
    <property type="nucleotide sequence ID" value="NZ_LKLS01000217.1"/>
</dbReference>
<accession>A0A0V8DK55</accession>
<evidence type="ECO:0000313" key="3">
    <source>
        <dbReference type="Proteomes" id="UP000053612"/>
    </source>
</evidence>
<name>A0A0V8DK55_LACLL</name>
<dbReference type="InterPro" id="IPR051396">
    <property type="entry name" value="Bact_Antivir_Def_Nuclease"/>
</dbReference>
<dbReference type="PANTHER" id="PTHR43581:SF4">
    <property type="entry name" value="ATP_GTP PHOSPHATASE"/>
    <property type="match status" value="1"/>
</dbReference>
<feature type="domain" description="Endonuclease GajA/Old nuclease/RecF-like AAA" evidence="1">
    <location>
        <begin position="1"/>
        <end position="389"/>
    </location>
</feature>
<dbReference type="InterPro" id="IPR027417">
    <property type="entry name" value="P-loop_NTPase"/>
</dbReference>
<comment type="caution">
    <text evidence="2">The sequence shown here is derived from an EMBL/GenBank/DDBJ whole genome shotgun (WGS) entry which is preliminary data.</text>
</comment>
<reference evidence="3" key="1">
    <citation type="submission" date="2015-10" db="EMBL/GenBank/DDBJ databases">
        <title>Draft Genome Sequences of 11 Lactococcus lactis subspecies cremoris strains.</title>
        <authorList>
            <person name="Wels M."/>
            <person name="Backus L."/>
            <person name="Boekhorst J."/>
            <person name="Dijkstra A."/>
            <person name="Beerthuizen M."/>
            <person name="Kelly W."/>
            <person name="Siezen R."/>
            <person name="Bachmann H."/>
            <person name="Van Hijum S."/>
        </authorList>
    </citation>
    <scope>NUCLEOTIDE SEQUENCE [LARGE SCALE GENOMIC DNA]</scope>
    <source>
        <strain evidence="3">LMG9449</strain>
    </source>
</reference>
<dbReference type="Gene3D" id="3.40.50.300">
    <property type="entry name" value="P-loop containing nucleotide triphosphate hydrolases"/>
    <property type="match status" value="1"/>
</dbReference>
<dbReference type="AlphaFoldDB" id="A0A0V8DK55"/>
<dbReference type="PANTHER" id="PTHR43581">
    <property type="entry name" value="ATP/GTP PHOSPHATASE"/>
    <property type="match status" value="1"/>
</dbReference>
<dbReference type="EMBL" id="LKLS01000217">
    <property type="protein sequence ID" value="KSU14029.1"/>
    <property type="molecule type" value="Genomic_DNA"/>
</dbReference>
<dbReference type="Pfam" id="PF13175">
    <property type="entry name" value="AAA_15"/>
    <property type="match status" value="1"/>
</dbReference>
<proteinExistence type="predicted"/>
<dbReference type="PATRIC" id="fig|1360.109.peg.2204"/>
<gene>
    <name evidence="2" type="ORF">LMG9449_2676</name>
</gene>
<organism evidence="2 3">
    <name type="scientific">Lactococcus lactis subsp. lactis</name>
    <name type="common">Streptococcus lactis</name>
    <dbReference type="NCBI Taxonomy" id="1360"/>
    <lineage>
        <taxon>Bacteria</taxon>
        <taxon>Bacillati</taxon>
        <taxon>Bacillota</taxon>
        <taxon>Bacilli</taxon>
        <taxon>Lactobacillales</taxon>
        <taxon>Streptococcaceae</taxon>
        <taxon>Lactococcus</taxon>
    </lineage>
</organism>
<evidence type="ECO:0000313" key="2">
    <source>
        <dbReference type="EMBL" id="KSU14029.1"/>
    </source>
</evidence>
<protein>
    <recommendedName>
        <fullName evidence="1">Endonuclease GajA/Old nuclease/RecF-like AAA domain-containing protein</fullName>
    </recommendedName>
</protein>